<evidence type="ECO:0000313" key="2">
    <source>
        <dbReference type="EMBL" id="KIM35837.1"/>
    </source>
</evidence>
<accession>A0A0C2Y435</accession>
<evidence type="ECO:0000313" key="3">
    <source>
        <dbReference type="Proteomes" id="UP000053424"/>
    </source>
</evidence>
<organism evidence="2 3">
    <name type="scientific">Hebeloma cylindrosporum</name>
    <dbReference type="NCBI Taxonomy" id="76867"/>
    <lineage>
        <taxon>Eukaryota</taxon>
        <taxon>Fungi</taxon>
        <taxon>Dikarya</taxon>
        <taxon>Basidiomycota</taxon>
        <taxon>Agaricomycotina</taxon>
        <taxon>Agaricomycetes</taxon>
        <taxon>Agaricomycetidae</taxon>
        <taxon>Agaricales</taxon>
        <taxon>Agaricineae</taxon>
        <taxon>Hymenogastraceae</taxon>
        <taxon>Hebeloma</taxon>
    </lineage>
</organism>
<dbReference type="AlphaFoldDB" id="A0A0C2Y435"/>
<gene>
    <name evidence="2" type="ORF">M413DRAFT_449567</name>
</gene>
<dbReference type="EMBL" id="KN831813">
    <property type="protein sequence ID" value="KIM35837.1"/>
    <property type="molecule type" value="Genomic_DNA"/>
</dbReference>
<reference evidence="2 3" key="1">
    <citation type="submission" date="2014-04" db="EMBL/GenBank/DDBJ databases">
        <authorList>
            <consortium name="DOE Joint Genome Institute"/>
            <person name="Kuo A."/>
            <person name="Gay G."/>
            <person name="Dore J."/>
            <person name="Kohler A."/>
            <person name="Nagy L.G."/>
            <person name="Floudas D."/>
            <person name="Copeland A."/>
            <person name="Barry K.W."/>
            <person name="Cichocki N."/>
            <person name="Veneault-Fourrey C."/>
            <person name="LaButti K."/>
            <person name="Lindquist E.A."/>
            <person name="Lipzen A."/>
            <person name="Lundell T."/>
            <person name="Morin E."/>
            <person name="Murat C."/>
            <person name="Sun H."/>
            <person name="Tunlid A."/>
            <person name="Henrissat B."/>
            <person name="Grigoriev I.V."/>
            <person name="Hibbett D.S."/>
            <person name="Martin F."/>
            <person name="Nordberg H.P."/>
            <person name="Cantor M.N."/>
            <person name="Hua S.X."/>
        </authorList>
    </citation>
    <scope>NUCLEOTIDE SEQUENCE [LARGE SCALE GENOMIC DNA]</scope>
    <source>
        <strain evidence="3">h7</strain>
    </source>
</reference>
<feature type="region of interest" description="Disordered" evidence="1">
    <location>
        <begin position="36"/>
        <end position="73"/>
    </location>
</feature>
<feature type="compositionally biased region" description="Low complexity" evidence="1">
    <location>
        <begin position="58"/>
        <end position="69"/>
    </location>
</feature>
<dbReference type="HOGENOM" id="CLU_2346945_0_0_1"/>
<proteinExistence type="predicted"/>
<evidence type="ECO:0000256" key="1">
    <source>
        <dbReference type="SAM" id="MobiDB-lite"/>
    </source>
</evidence>
<reference evidence="3" key="2">
    <citation type="submission" date="2015-01" db="EMBL/GenBank/DDBJ databases">
        <title>Evolutionary Origins and Diversification of the Mycorrhizal Mutualists.</title>
        <authorList>
            <consortium name="DOE Joint Genome Institute"/>
            <consortium name="Mycorrhizal Genomics Consortium"/>
            <person name="Kohler A."/>
            <person name="Kuo A."/>
            <person name="Nagy L.G."/>
            <person name="Floudas D."/>
            <person name="Copeland A."/>
            <person name="Barry K.W."/>
            <person name="Cichocki N."/>
            <person name="Veneault-Fourrey C."/>
            <person name="LaButti K."/>
            <person name="Lindquist E.A."/>
            <person name="Lipzen A."/>
            <person name="Lundell T."/>
            <person name="Morin E."/>
            <person name="Murat C."/>
            <person name="Riley R."/>
            <person name="Ohm R."/>
            <person name="Sun H."/>
            <person name="Tunlid A."/>
            <person name="Henrissat B."/>
            <person name="Grigoriev I.V."/>
            <person name="Hibbett D.S."/>
            <person name="Martin F."/>
        </authorList>
    </citation>
    <scope>NUCLEOTIDE SEQUENCE [LARGE SCALE GENOMIC DNA]</scope>
    <source>
        <strain evidence="3">h7</strain>
    </source>
</reference>
<protein>
    <submittedName>
        <fullName evidence="2">Uncharacterized protein</fullName>
    </submittedName>
</protein>
<sequence length="97" mass="10321">MPMLSFRTWYQLIPGYGISESIALKVIEKSMSNNPAESAEAPAAGPLAQAIPTGNRGTTLSTSSVAPSAAPSPPTTITPLLGLRWKKRHWAGARGFW</sequence>
<name>A0A0C2Y435_HEBCY</name>
<dbReference type="Proteomes" id="UP000053424">
    <property type="component" value="Unassembled WGS sequence"/>
</dbReference>
<keyword evidence="3" id="KW-1185">Reference proteome</keyword>